<dbReference type="UniPathway" id="UPA00653"/>
<feature type="domain" description="Rieske" evidence="18">
    <location>
        <begin position="982"/>
        <end position="1087"/>
    </location>
</feature>
<evidence type="ECO:0000256" key="10">
    <source>
        <dbReference type="ARBA" id="ARBA00022723"/>
    </source>
</evidence>
<dbReference type="Pfam" id="PF13806">
    <property type="entry name" value="Rieske_2"/>
    <property type="match status" value="1"/>
</dbReference>
<evidence type="ECO:0000256" key="15">
    <source>
        <dbReference type="ARBA" id="ARBA00023063"/>
    </source>
</evidence>
<dbReference type="SUPFAM" id="SSF50022">
    <property type="entry name" value="ISP domain"/>
    <property type="match status" value="1"/>
</dbReference>
<dbReference type="Pfam" id="PF01077">
    <property type="entry name" value="NIR_SIR"/>
    <property type="match status" value="1"/>
</dbReference>
<evidence type="ECO:0000259" key="18">
    <source>
        <dbReference type="PROSITE" id="PS51296"/>
    </source>
</evidence>
<dbReference type="NCBIfam" id="TIGR02378">
    <property type="entry name" value="nirD_assim_sml"/>
    <property type="match status" value="1"/>
</dbReference>
<dbReference type="GO" id="GO:0051539">
    <property type="term" value="F:4 iron, 4 sulfur cluster binding"/>
    <property type="evidence" value="ECO:0007669"/>
    <property type="project" value="UniProtKB-KW"/>
</dbReference>
<dbReference type="PRINTS" id="PR00368">
    <property type="entry name" value="FADPNR"/>
</dbReference>
<evidence type="ECO:0000256" key="17">
    <source>
        <dbReference type="SAM" id="MobiDB-lite"/>
    </source>
</evidence>
<dbReference type="GO" id="GO:0008942">
    <property type="term" value="F:nitrite reductase [NAD(P)H] activity"/>
    <property type="evidence" value="ECO:0007669"/>
    <property type="project" value="InterPro"/>
</dbReference>
<dbReference type="Gene3D" id="3.30.413.10">
    <property type="entry name" value="Sulfite Reductase Hemoprotein, domain 1"/>
    <property type="match status" value="1"/>
</dbReference>
<dbReference type="InterPro" id="IPR023753">
    <property type="entry name" value="FAD/NAD-binding_dom"/>
</dbReference>
<evidence type="ECO:0000256" key="12">
    <source>
        <dbReference type="ARBA" id="ARBA00023002"/>
    </source>
</evidence>
<reference evidence="19 20" key="1">
    <citation type="submission" date="2014-04" db="EMBL/GenBank/DDBJ databases">
        <authorList>
            <consortium name="DOE Joint Genome Institute"/>
            <person name="Kuo A."/>
            <person name="Zuccaro A."/>
            <person name="Kohler A."/>
            <person name="Nagy L.G."/>
            <person name="Floudas D."/>
            <person name="Copeland A."/>
            <person name="Barry K.W."/>
            <person name="Cichocki N."/>
            <person name="Veneault-Fourrey C."/>
            <person name="LaButti K."/>
            <person name="Lindquist E.A."/>
            <person name="Lipzen A."/>
            <person name="Lundell T."/>
            <person name="Morin E."/>
            <person name="Murat C."/>
            <person name="Sun H."/>
            <person name="Tunlid A."/>
            <person name="Henrissat B."/>
            <person name="Grigoriev I.V."/>
            <person name="Hibbett D.S."/>
            <person name="Martin F."/>
            <person name="Nordberg H.P."/>
            <person name="Cantor M.N."/>
            <person name="Hua S.X."/>
        </authorList>
    </citation>
    <scope>NUCLEOTIDE SEQUENCE [LARGE SCALE GENOMIC DNA]</scope>
    <source>
        <strain evidence="19 20">MAFF 305830</strain>
    </source>
</reference>
<reference evidence="20" key="2">
    <citation type="submission" date="2015-01" db="EMBL/GenBank/DDBJ databases">
        <title>Evolutionary Origins and Diversification of the Mycorrhizal Mutualists.</title>
        <authorList>
            <consortium name="DOE Joint Genome Institute"/>
            <consortium name="Mycorrhizal Genomics Consortium"/>
            <person name="Kohler A."/>
            <person name="Kuo A."/>
            <person name="Nagy L.G."/>
            <person name="Floudas D."/>
            <person name="Copeland A."/>
            <person name="Barry K.W."/>
            <person name="Cichocki N."/>
            <person name="Veneault-Fourrey C."/>
            <person name="LaButti K."/>
            <person name="Lindquist E.A."/>
            <person name="Lipzen A."/>
            <person name="Lundell T."/>
            <person name="Morin E."/>
            <person name="Murat C."/>
            <person name="Riley R."/>
            <person name="Ohm R."/>
            <person name="Sun H."/>
            <person name="Tunlid A."/>
            <person name="Henrissat B."/>
            <person name="Grigoriev I.V."/>
            <person name="Hibbett D.S."/>
            <person name="Martin F."/>
        </authorList>
    </citation>
    <scope>NUCLEOTIDE SEQUENCE [LARGE SCALE GENOMIC DNA]</scope>
    <source>
        <strain evidence="20">MAFF 305830</strain>
    </source>
</reference>
<feature type="region of interest" description="Disordered" evidence="17">
    <location>
        <begin position="378"/>
        <end position="461"/>
    </location>
</feature>
<keyword evidence="8" id="KW-0285">Flavoprotein</keyword>
<dbReference type="InterPro" id="IPR017941">
    <property type="entry name" value="Rieske_2Fe-2S"/>
</dbReference>
<dbReference type="Pfam" id="PF03460">
    <property type="entry name" value="NIR_SIR_ferr"/>
    <property type="match status" value="1"/>
</dbReference>
<keyword evidence="7" id="KW-0349">Heme</keyword>
<dbReference type="Gene3D" id="2.102.10.10">
    <property type="entry name" value="Rieske [2Fe-2S] iron-sulphur domain"/>
    <property type="match status" value="1"/>
</dbReference>
<evidence type="ECO:0000256" key="4">
    <source>
        <dbReference type="ARBA" id="ARBA00005096"/>
    </source>
</evidence>
<dbReference type="EMBL" id="KN824281">
    <property type="protein sequence ID" value="KIM31984.1"/>
    <property type="molecule type" value="Genomic_DNA"/>
</dbReference>
<dbReference type="SUPFAM" id="SSF56014">
    <property type="entry name" value="Nitrite and sulphite reductase 4Fe-4S domain-like"/>
    <property type="match status" value="1"/>
</dbReference>
<protein>
    <recommendedName>
        <fullName evidence="18">Rieske domain-containing protein</fullName>
    </recommendedName>
</protein>
<dbReference type="GO" id="GO:0046872">
    <property type="term" value="F:metal ion binding"/>
    <property type="evidence" value="ECO:0007669"/>
    <property type="project" value="UniProtKB-KW"/>
</dbReference>
<keyword evidence="12" id="KW-0560">Oxidoreductase</keyword>
<evidence type="ECO:0000256" key="11">
    <source>
        <dbReference type="ARBA" id="ARBA00022827"/>
    </source>
</evidence>
<dbReference type="PROSITE" id="PS51296">
    <property type="entry name" value="RIESKE"/>
    <property type="match status" value="1"/>
</dbReference>
<evidence type="ECO:0000256" key="5">
    <source>
        <dbReference type="ARBA" id="ARBA00010429"/>
    </source>
</evidence>
<proteinExistence type="inferred from homology"/>
<dbReference type="STRING" id="933852.A0A0C3BIN6"/>
<keyword evidence="10" id="KW-0479">Metal-binding</keyword>
<evidence type="ECO:0000313" key="19">
    <source>
        <dbReference type="EMBL" id="KIM31984.1"/>
    </source>
</evidence>
<feature type="compositionally biased region" description="Basic and acidic residues" evidence="17">
    <location>
        <begin position="378"/>
        <end position="395"/>
    </location>
</feature>
<dbReference type="SUPFAM" id="SSF51905">
    <property type="entry name" value="FAD/NAD(P)-binding domain"/>
    <property type="match status" value="1"/>
</dbReference>
<dbReference type="InterPro" id="IPR006067">
    <property type="entry name" value="NO2/SO3_Rdtase_4Fe4S_dom"/>
</dbReference>
<dbReference type="PANTHER" id="PTHR43809:SF1">
    <property type="entry name" value="NITRITE REDUCTASE (NADH) LARGE SUBUNIT"/>
    <property type="match status" value="1"/>
</dbReference>
<comment type="pathway">
    <text evidence="4">Nitrogen metabolism; nitrate reduction (assimilation).</text>
</comment>
<dbReference type="HOGENOM" id="CLU_003291_0_0_1"/>
<evidence type="ECO:0000256" key="9">
    <source>
        <dbReference type="ARBA" id="ARBA00022714"/>
    </source>
</evidence>
<dbReference type="GO" id="GO:0020037">
    <property type="term" value="F:heme binding"/>
    <property type="evidence" value="ECO:0007669"/>
    <property type="project" value="InterPro"/>
</dbReference>
<dbReference type="FunFam" id="3.30.413.10:FF:000007">
    <property type="entry name" value="Nitrite reductase [NAD(P)H] large subunit"/>
    <property type="match status" value="1"/>
</dbReference>
<dbReference type="AlphaFoldDB" id="A0A0C3BIN6"/>
<dbReference type="GO" id="GO:0042128">
    <property type="term" value="P:nitrate assimilation"/>
    <property type="evidence" value="ECO:0007669"/>
    <property type="project" value="UniProtKB-UniPathway"/>
</dbReference>
<evidence type="ECO:0000256" key="1">
    <source>
        <dbReference type="ARBA" id="ARBA00001929"/>
    </source>
</evidence>
<comment type="cofactor">
    <cofactor evidence="3">
        <name>FAD</name>
        <dbReference type="ChEBI" id="CHEBI:57692"/>
    </cofactor>
</comment>
<evidence type="ECO:0000256" key="6">
    <source>
        <dbReference type="ARBA" id="ARBA00022485"/>
    </source>
</evidence>
<keyword evidence="20" id="KW-1185">Reference proteome</keyword>
<dbReference type="OrthoDB" id="432169at2759"/>
<evidence type="ECO:0000256" key="3">
    <source>
        <dbReference type="ARBA" id="ARBA00001974"/>
    </source>
</evidence>
<comment type="cofactor">
    <cofactor evidence="1">
        <name>siroheme</name>
        <dbReference type="ChEBI" id="CHEBI:60052"/>
    </cofactor>
</comment>
<dbReference type="Gene3D" id="3.50.50.60">
    <property type="entry name" value="FAD/NAD(P)-binding domain"/>
    <property type="match status" value="2"/>
</dbReference>
<keyword evidence="11" id="KW-0274">FAD</keyword>
<dbReference type="PANTHER" id="PTHR43809">
    <property type="entry name" value="NITRITE REDUCTASE (NADH) LARGE SUBUNIT"/>
    <property type="match status" value="1"/>
</dbReference>
<name>A0A0C3BIN6_SERVB</name>
<dbReference type="InterPro" id="IPR012748">
    <property type="entry name" value="Rieske-like_NirD"/>
</dbReference>
<evidence type="ECO:0000256" key="14">
    <source>
        <dbReference type="ARBA" id="ARBA00023014"/>
    </source>
</evidence>
<dbReference type="PRINTS" id="PR00397">
    <property type="entry name" value="SIROHAEM"/>
</dbReference>
<dbReference type="InterPro" id="IPR052034">
    <property type="entry name" value="NasD-like"/>
</dbReference>
<dbReference type="InterPro" id="IPR036922">
    <property type="entry name" value="Rieske_2Fe-2S_sf"/>
</dbReference>
<dbReference type="InterPro" id="IPR007419">
    <property type="entry name" value="BFD-like_2Fe2S-bd_dom"/>
</dbReference>
<comment type="cofactor">
    <cofactor evidence="16">
        <name>[2Fe-2S] cluster</name>
        <dbReference type="ChEBI" id="CHEBI:190135"/>
    </cofactor>
</comment>
<dbReference type="InterPro" id="IPR036188">
    <property type="entry name" value="FAD/NAD-bd_sf"/>
</dbReference>
<dbReference type="Gene3D" id="1.10.10.1100">
    <property type="entry name" value="BFD-like [2Fe-2S]-binding domain"/>
    <property type="match status" value="1"/>
</dbReference>
<keyword evidence="9" id="KW-0001">2Fe-2S</keyword>
<sequence>MLRSALQNEEGKIRLFVVGLGMVGIAFIEKILNLDEQCRYVIETCGEETHFAYNRVALTEYFQHRSVDKLYLNPPEWYAKQDPERFIFHLGEQVTHIDHEAHVVTTAKGRVFSYDLCVLATGSDASLPPYMPSERAKRVQGVFVYRNIADLDAIIAYAEREGVKGGHGSVVGGGLLGLEAAKAVYDLPTIPEVTILNRQAYPLSRQLDAEAGEMVLRRIESMGVQVVTKLNVQDITTELVGDQEVFTGFDLSDGTHLPSNLVIFAIGIAPRDEIARASGIECHERKGILVDNDLKTSAKDIYAIGECASWKGNTYGLIAPGVEMADILAFNLTQTVTNVGTFQPRKMNAPDLSTKLKLMGVDVASFGDFFADRQTHAKDKETQVKITSKREKSPVKEGITGHAGKPPSVPLPPRPASASNGQPVWEIENGSPPSAHAENNDAVQTTETPVPRRKRHAPRSNLRDEPIKCLTYKDPFASVYKKYIFTADGKYLLGGMMLGDTSDFVRLVDIVKKKKPLTVPPAQFIVGSGNSAESDGADLDDDTQICSCHNVSKGAVVACVKNGMDNLGDIKIKTKVGTGCGGCLPLVTNIFKSEMAKAGMKTNNNLCAHFAMSRADLFNVVKIKGLKTLKEVMETCGVAKDSVGCETCKPAVGSILSSLYNEHVMKPAHHQNQDTNDKYLANIQRDGTFSVVPKCAGGEITPDKLIVLGQVAKKYRLYTKITGGQRIDLFGAQKQDLPSIWAELVQAGFESGHAYGKSLRTVKSCVGTTWCRYGVGDSVGIAIQLEERYKSVRSPHKIKGGVSGCVRECAEAQSKDFGLIATDKGWNIFVAGNGGANPKHAILFATDVPPSKVIKILDRFLMFYIRTADKLMRTARWIESFDGGVEKLKGIILNDNLGICEDLEREMEALVGTYACEWTAVVNDPEKQKIFRQFVNTDERKPQIETITERGQPRPADWPKDFPAVRVGEDEIQTPKSAWTWKKVARFGDFTPTQDGATSVAVRYGDSQIAIFNVPNKGLFATQQMCPHKRAFVLDHGIVGDDLKGNIYVSCPLHKRNFNLSNGECISDPDYKILAFEVKREADDILLLLPDPEDLDPVIGTNKWMIREATAELYGRGGARQIDIVGPNGRRTEIQPAESMQAGCASACGDSKLEW</sequence>
<dbReference type="Proteomes" id="UP000054097">
    <property type="component" value="Unassembled WGS sequence"/>
</dbReference>
<keyword evidence="15" id="KW-0534">Nitrate assimilation</keyword>
<dbReference type="InterPro" id="IPR006066">
    <property type="entry name" value="NO2/SO3_Rdtase_FeS/sirohaem_BS"/>
</dbReference>
<comment type="similarity">
    <text evidence="5">Belongs to the nitrite and sulfite reductase 4Fe-4S domain family.</text>
</comment>
<evidence type="ECO:0000256" key="16">
    <source>
        <dbReference type="ARBA" id="ARBA00034078"/>
    </source>
</evidence>
<evidence type="ECO:0000256" key="7">
    <source>
        <dbReference type="ARBA" id="ARBA00022617"/>
    </source>
</evidence>
<organism evidence="19 20">
    <name type="scientific">Serendipita vermifera MAFF 305830</name>
    <dbReference type="NCBI Taxonomy" id="933852"/>
    <lineage>
        <taxon>Eukaryota</taxon>
        <taxon>Fungi</taxon>
        <taxon>Dikarya</taxon>
        <taxon>Basidiomycota</taxon>
        <taxon>Agaricomycotina</taxon>
        <taxon>Agaricomycetes</taxon>
        <taxon>Sebacinales</taxon>
        <taxon>Serendipitaceae</taxon>
        <taxon>Serendipita</taxon>
    </lineage>
</organism>
<keyword evidence="14" id="KW-0411">Iron-sulfur</keyword>
<dbReference type="Pfam" id="PF04324">
    <property type="entry name" value="Fer2_BFD"/>
    <property type="match status" value="1"/>
</dbReference>
<dbReference type="GO" id="GO:0051537">
    <property type="term" value="F:2 iron, 2 sulfur cluster binding"/>
    <property type="evidence" value="ECO:0007669"/>
    <property type="project" value="UniProtKB-KW"/>
</dbReference>
<keyword evidence="6" id="KW-0004">4Fe-4S</keyword>
<evidence type="ECO:0000256" key="8">
    <source>
        <dbReference type="ARBA" id="ARBA00022630"/>
    </source>
</evidence>
<dbReference type="InterPro" id="IPR036136">
    <property type="entry name" value="Nit/Sulf_reduc_fer-like_dom_sf"/>
</dbReference>
<accession>A0A0C3BIN6</accession>
<dbReference type="PROSITE" id="PS00365">
    <property type="entry name" value="NIR_SIR"/>
    <property type="match status" value="1"/>
</dbReference>
<dbReference type="Pfam" id="PF07992">
    <property type="entry name" value="Pyr_redox_2"/>
    <property type="match status" value="1"/>
</dbReference>
<comment type="cofactor">
    <cofactor evidence="2">
        <name>[4Fe-4S] cluster</name>
        <dbReference type="ChEBI" id="CHEBI:49883"/>
    </cofactor>
</comment>
<dbReference type="SUPFAM" id="SSF55124">
    <property type="entry name" value="Nitrite/Sulfite reductase N-terminal domain-like"/>
    <property type="match status" value="1"/>
</dbReference>
<dbReference type="CDD" id="cd03529">
    <property type="entry name" value="Rieske_NirD"/>
    <property type="match status" value="1"/>
</dbReference>
<evidence type="ECO:0000256" key="13">
    <source>
        <dbReference type="ARBA" id="ARBA00023004"/>
    </source>
</evidence>
<dbReference type="InterPro" id="IPR041854">
    <property type="entry name" value="BFD-like_2Fe2S-bd_dom_sf"/>
</dbReference>
<evidence type="ECO:0000256" key="2">
    <source>
        <dbReference type="ARBA" id="ARBA00001966"/>
    </source>
</evidence>
<keyword evidence="13" id="KW-0408">Iron</keyword>
<dbReference type="InterPro" id="IPR005117">
    <property type="entry name" value="NiRdtase/SiRdtase_haem-b_fer"/>
</dbReference>
<dbReference type="InterPro" id="IPR045854">
    <property type="entry name" value="NO2/SO3_Rdtase_4Fe4S_sf"/>
</dbReference>
<evidence type="ECO:0000313" key="20">
    <source>
        <dbReference type="Proteomes" id="UP000054097"/>
    </source>
</evidence>
<gene>
    <name evidence="19" type="ORF">M408DRAFT_327362</name>
</gene>
<dbReference type="CDD" id="cd19944">
    <property type="entry name" value="NirB_Fer2_BFD-like_2"/>
    <property type="match status" value="1"/>
</dbReference>